<feature type="domain" description="DUF6923" evidence="3">
    <location>
        <begin position="58"/>
        <end position="265"/>
    </location>
</feature>
<keyword evidence="5" id="KW-1185">Reference proteome</keyword>
<comment type="caution">
    <text evidence="4">The sequence shown here is derived from an EMBL/GenBank/DDBJ whole genome shotgun (WGS) entry which is preliminary data.</text>
</comment>
<dbReference type="SUPFAM" id="SSF51004">
    <property type="entry name" value="C-terminal (heme d1) domain of cytochrome cd1-nitrite reductase"/>
    <property type="match status" value="1"/>
</dbReference>
<evidence type="ECO:0000259" key="2">
    <source>
        <dbReference type="Pfam" id="PF13448"/>
    </source>
</evidence>
<dbReference type="EMBL" id="JBHUJC010000019">
    <property type="protein sequence ID" value="MFD2276125.1"/>
    <property type="molecule type" value="Genomic_DNA"/>
</dbReference>
<gene>
    <name evidence="4" type="ORF">ACFSQZ_06575</name>
</gene>
<organism evidence="4 5">
    <name type="scientific">Rubritalea spongiae</name>
    <dbReference type="NCBI Taxonomy" id="430797"/>
    <lineage>
        <taxon>Bacteria</taxon>
        <taxon>Pseudomonadati</taxon>
        <taxon>Verrucomicrobiota</taxon>
        <taxon>Verrucomicrobiia</taxon>
        <taxon>Verrucomicrobiales</taxon>
        <taxon>Rubritaleaceae</taxon>
        <taxon>Rubritalea</taxon>
    </lineage>
</organism>
<proteinExistence type="predicted"/>
<feature type="chain" id="PRO_5047502527" evidence="1">
    <location>
        <begin position="24"/>
        <end position="810"/>
    </location>
</feature>
<accession>A0ABW5E3V4</accession>
<evidence type="ECO:0000259" key="3">
    <source>
        <dbReference type="Pfam" id="PF21959"/>
    </source>
</evidence>
<reference evidence="5" key="1">
    <citation type="journal article" date="2019" name="Int. J. Syst. Evol. Microbiol.">
        <title>The Global Catalogue of Microorganisms (GCM) 10K type strain sequencing project: providing services to taxonomists for standard genome sequencing and annotation.</title>
        <authorList>
            <consortium name="The Broad Institute Genomics Platform"/>
            <consortium name="The Broad Institute Genome Sequencing Center for Infectious Disease"/>
            <person name="Wu L."/>
            <person name="Ma J."/>
        </authorList>
    </citation>
    <scope>NUCLEOTIDE SEQUENCE [LARGE SCALE GENOMIC DNA]</scope>
    <source>
        <strain evidence="5">JCM 16545</strain>
    </source>
</reference>
<dbReference type="InterPro" id="IPR011043">
    <property type="entry name" value="Gal_Oxase/kelch_b-propeller"/>
</dbReference>
<dbReference type="RefSeq" id="WP_377095346.1">
    <property type="nucleotide sequence ID" value="NZ_JBHSJM010000001.1"/>
</dbReference>
<dbReference type="InterPro" id="IPR025193">
    <property type="entry name" value="DUF4114"/>
</dbReference>
<dbReference type="Pfam" id="PF13448">
    <property type="entry name" value="DUF4114"/>
    <property type="match status" value="1"/>
</dbReference>
<dbReference type="InterPro" id="IPR011048">
    <property type="entry name" value="Haem_d1_sf"/>
</dbReference>
<dbReference type="Pfam" id="PF21959">
    <property type="entry name" value="DUF6923"/>
    <property type="match status" value="1"/>
</dbReference>
<dbReference type="InterPro" id="IPR054215">
    <property type="entry name" value="DUF6923"/>
</dbReference>
<evidence type="ECO:0000256" key="1">
    <source>
        <dbReference type="SAM" id="SignalP"/>
    </source>
</evidence>
<evidence type="ECO:0000313" key="5">
    <source>
        <dbReference type="Proteomes" id="UP001597297"/>
    </source>
</evidence>
<name>A0ABW5E3V4_9BACT</name>
<dbReference type="Gene3D" id="2.60.40.10">
    <property type="entry name" value="Immunoglobulins"/>
    <property type="match status" value="1"/>
</dbReference>
<evidence type="ECO:0000313" key="4">
    <source>
        <dbReference type="EMBL" id="MFD2276125.1"/>
    </source>
</evidence>
<protein>
    <submittedName>
        <fullName evidence="4">DUF6923 family protein</fullName>
    </submittedName>
</protein>
<feature type="domain" description="DUF4114" evidence="2">
    <location>
        <begin position="481"/>
        <end position="552"/>
    </location>
</feature>
<dbReference type="InterPro" id="IPR013783">
    <property type="entry name" value="Ig-like_fold"/>
</dbReference>
<sequence length="810" mass="90259">MYTIPQNKSLVTMCAFSAGIFLAGVGQLVAEDTPFERQANFYQVVSGQLNTLDPRDGVYTKIGDNNESYNAAGYNILDDYVYAWGRYAPYKDQLLRIHGDGSFVPLGTPTTSGKEVPTYRIYAGDMDFDGHLWVRGDRFYSPDLMKIHVETSTYEMVSFSGVNPGGVADIVYQEIDGKGYFFGARNQDLYVWDVEGRTVERKTVNNLPEGRISYGAAYTDQEGNFYVSSNKGGVYQILNHTSDTPRAVFLLDSVVTNNNDGFSCPISESPLVIPENQPPTISLEDVAVTLDGKRRCVIDLGIQDEGLPLEADGLVVDWSHQAGPSPIEFSDKNEAKTGMYFPRNGQYVARCTASDGELTVAEDFYVTVADDIVTLVDSYSRSEDDYKYSRKLWKMVKEQLHCRKNGTLLEVEKRGFNPEDFILSEDSEVIVTAIYDGGTYRNSLFWYDSNQEDKMTEVWHSYVLGPTAPLKPGSRASLGVLPAGTNLRFGLVVDGARGGETMVFQDATRNIEGLEQCAAQLFSADSNAPLILAFEDQVLGDEDFNDVIIQIEIIPRYRGITQYDDVVVGQSGIFSDRGRRGVERHLSNYDLNYAEYETTGQIFELSDEPMLIEFVEDRSSMKFDLCVFDYDLVRHLDPSSLEFRTRAAKLAISIIDDRDVNPGDVLEFDPVKYGLNGKTVGLMVVPNNRRDVFLRNPHRYTAKGHGNRTKRQPLFSLVGANPGHMDQVLTVSDGYMTMICIEDHTRYEVAEAPEEGVVSDSSFDDAIILIRGGMTEVNLFDALFGLPTADPTLGFNGEDGITPREGVICY</sequence>
<dbReference type="SUPFAM" id="SSF50965">
    <property type="entry name" value="Galactose oxidase, central domain"/>
    <property type="match status" value="1"/>
</dbReference>
<keyword evidence="1" id="KW-0732">Signal</keyword>
<dbReference type="Proteomes" id="UP001597297">
    <property type="component" value="Unassembled WGS sequence"/>
</dbReference>
<feature type="signal peptide" evidence="1">
    <location>
        <begin position="1"/>
        <end position="23"/>
    </location>
</feature>